<keyword evidence="1" id="KW-0472">Membrane</keyword>
<keyword evidence="1" id="KW-0812">Transmembrane</keyword>
<evidence type="ECO:0000256" key="1">
    <source>
        <dbReference type="SAM" id="Phobius"/>
    </source>
</evidence>
<keyword evidence="3" id="KW-1185">Reference proteome</keyword>
<keyword evidence="1" id="KW-1133">Transmembrane helix</keyword>
<gene>
    <name evidence="2" type="ORF">ACFQ0S_08370</name>
</gene>
<organism evidence="2 3">
    <name type="scientific">Flavobacterium myungsuense</name>
    <dbReference type="NCBI Taxonomy" id="651823"/>
    <lineage>
        <taxon>Bacteria</taxon>
        <taxon>Pseudomonadati</taxon>
        <taxon>Bacteroidota</taxon>
        <taxon>Flavobacteriia</taxon>
        <taxon>Flavobacteriales</taxon>
        <taxon>Flavobacteriaceae</taxon>
        <taxon>Flavobacterium</taxon>
    </lineage>
</organism>
<proteinExistence type="predicted"/>
<dbReference type="EMBL" id="JBHTIZ010000023">
    <property type="protein sequence ID" value="MFD0984484.1"/>
    <property type="molecule type" value="Genomic_DNA"/>
</dbReference>
<accession>A0ABW3J2J8</accession>
<comment type="caution">
    <text evidence="2">The sequence shown here is derived from an EMBL/GenBank/DDBJ whole genome shotgun (WGS) entry which is preliminary data.</text>
</comment>
<protein>
    <submittedName>
        <fullName evidence="2">Uncharacterized protein</fullName>
    </submittedName>
</protein>
<evidence type="ECO:0000313" key="2">
    <source>
        <dbReference type="EMBL" id="MFD0984484.1"/>
    </source>
</evidence>
<dbReference type="Proteomes" id="UP001597051">
    <property type="component" value="Unassembled WGS sequence"/>
</dbReference>
<dbReference type="RefSeq" id="WP_379756297.1">
    <property type="nucleotide sequence ID" value="NZ_JBHSYB010000024.1"/>
</dbReference>
<feature type="transmembrane region" description="Helical" evidence="1">
    <location>
        <begin position="49"/>
        <end position="68"/>
    </location>
</feature>
<name>A0ABW3J2J8_9FLAO</name>
<evidence type="ECO:0000313" key="3">
    <source>
        <dbReference type="Proteomes" id="UP001597051"/>
    </source>
</evidence>
<sequence>MNNYFFLCIALIVMNVSVEAQIIVNVSPPKWGPLVTTEEYYYLTDIDSYYIFVNHSLYILIRVYGFVLERCQIVSEIII</sequence>
<reference evidence="3" key="1">
    <citation type="journal article" date="2019" name="Int. J. Syst. Evol. Microbiol.">
        <title>The Global Catalogue of Microorganisms (GCM) 10K type strain sequencing project: providing services to taxonomists for standard genome sequencing and annotation.</title>
        <authorList>
            <consortium name="The Broad Institute Genomics Platform"/>
            <consortium name="The Broad Institute Genome Sequencing Center for Infectious Disease"/>
            <person name="Wu L."/>
            <person name="Ma J."/>
        </authorList>
    </citation>
    <scope>NUCLEOTIDE SEQUENCE [LARGE SCALE GENOMIC DNA]</scope>
    <source>
        <strain evidence="3">CECT 7649</strain>
    </source>
</reference>